<accession>A0ABN2FVD3</accession>
<proteinExistence type="predicted"/>
<dbReference type="Proteomes" id="UP001500618">
    <property type="component" value="Unassembled WGS sequence"/>
</dbReference>
<sequence>MMCSMRTTIDLPEDLHRQAVSIARDTARTLSETVVDLMRRALGQGGTPEVTRSARTGLPVVHLATTITTEDVRSLEDDQ</sequence>
<comment type="caution">
    <text evidence="1">The sequence shown here is derived from an EMBL/GenBank/DDBJ whole genome shotgun (WGS) entry which is preliminary data.</text>
</comment>
<evidence type="ECO:0000313" key="1">
    <source>
        <dbReference type="EMBL" id="GAA1660088.1"/>
    </source>
</evidence>
<reference evidence="1 2" key="1">
    <citation type="journal article" date="2019" name="Int. J. Syst. Evol. Microbiol.">
        <title>The Global Catalogue of Microorganisms (GCM) 10K type strain sequencing project: providing services to taxonomists for standard genome sequencing and annotation.</title>
        <authorList>
            <consortium name="The Broad Institute Genomics Platform"/>
            <consortium name="The Broad Institute Genome Sequencing Center for Infectious Disease"/>
            <person name="Wu L."/>
            <person name="Ma J."/>
        </authorList>
    </citation>
    <scope>NUCLEOTIDE SEQUENCE [LARGE SCALE GENOMIC DNA]</scope>
    <source>
        <strain evidence="1 2">JCM 14718</strain>
    </source>
</reference>
<dbReference type="EMBL" id="BAAANY010000002">
    <property type="protein sequence ID" value="GAA1660088.1"/>
    <property type="molecule type" value="Genomic_DNA"/>
</dbReference>
<dbReference type="InterPro" id="IPR010985">
    <property type="entry name" value="Ribbon_hlx_hlx"/>
</dbReference>
<organism evidence="1 2">
    <name type="scientific">Fodinicola feengrottensis</name>
    <dbReference type="NCBI Taxonomy" id="435914"/>
    <lineage>
        <taxon>Bacteria</taxon>
        <taxon>Bacillati</taxon>
        <taxon>Actinomycetota</taxon>
        <taxon>Actinomycetes</taxon>
        <taxon>Mycobacteriales</taxon>
        <taxon>Fodinicola</taxon>
    </lineage>
</organism>
<protein>
    <submittedName>
        <fullName evidence="1">Antitoxin VapB29</fullName>
    </submittedName>
</protein>
<evidence type="ECO:0000313" key="2">
    <source>
        <dbReference type="Proteomes" id="UP001500618"/>
    </source>
</evidence>
<name>A0ABN2FVD3_9ACTN</name>
<dbReference type="SUPFAM" id="SSF47598">
    <property type="entry name" value="Ribbon-helix-helix"/>
    <property type="match status" value="1"/>
</dbReference>
<gene>
    <name evidence="1" type="ORF">GCM10009765_06850</name>
</gene>
<keyword evidence="2" id="KW-1185">Reference proteome</keyword>